<feature type="compositionally biased region" description="Low complexity" evidence="1">
    <location>
        <begin position="475"/>
        <end position="489"/>
    </location>
</feature>
<evidence type="ECO:0000313" key="2">
    <source>
        <dbReference type="EMBL" id="KAK3396848.1"/>
    </source>
</evidence>
<reference evidence="2" key="1">
    <citation type="journal article" date="2023" name="Mol. Phylogenet. Evol.">
        <title>Genome-scale phylogeny and comparative genomics of the fungal order Sordariales.</title>
        <authorList>
            <person name="Hensen N."/>
            <person name="Bonometti L."/>
            <person name="Westerberg I."/>
            <person name="Brannstrom I.O."/>
            <person name="Guillou S."/>
            <person name="Cros-Aarteil S."/>
            <person name="Calhoun S."/>
            <person name="Haridas S."/>
            <person name="Kuo A."/>
            <person name="Mondo S."/>
            <person name="Pangilinan J."/>
            <person name="Riley R."/>
            <person name="LaButti K."/>
            <person name="Andreopoulos B."/>
            <person name="Lipzen A."/>
            <person name="Chen C."/>
            <person name="Yan M."/>
            <person name="Daum C."/>
            <person name="Ng V."/>
            <person name="Clum A."/>
            <person name="Steindorff A."/>
            <person name="Ohm R.A."/>
            <person name="Martin F."/>
            <person name="Silar P."/>
            <person name="Natvig D.O."/>
            <person name="Lalanne C."/>
            <person name="Gautier V."/>
            <person name="Ament-Velasquez S.L."/>
            <person name="Kruys A."/>
            <person name="Hutchinson M.I."/>
            <person name="Powell A.J."/>
            <person name="Barry K."/>
            <person name="Miller A.N."/>
            <person name="Grigoriev I.V."/>
            <person name="Debuchy R."/>
            <person name="Gladieux P."/>
            <person name="Hiltunen Thoren M."/>
            <person name="Johannesson H."/>
        </authorList>
    </citation>
    <scope>NUCLEOTIDE SEQUENCE</scope>
    <source>
        <strain evidence="2">FGSC 1904</strain>
    </source>
</reference>
<dbReference type="Proteomes" id="UP001281003">
    <property type="component" value="Unassembled WGS sequence"/>
</dbReference>
<comment type="caution">
    <text evidence="2">The sequence shown here is derived from an EMBL/GenBank/DDBJ whole genome shotgun (WGS) entry which is preliminary data.</text>
</comment>
<sequence length="652" mass="70215">MQQLPCGCRRAGRRNCIEPGCPYPSEISRNELYFCPAARRRNANRTGEPEVCPVELPAPSLTKIVKTGRCTLHRKQMEAELQRQKKREEKELKRQMEEDKERERIEVERRKDNGLERIGEESPERVVEKEDDEGKEEGKGDVYGSGNGVGDEGEKKKDKGKERADGLMPGMDADERMHVKAVLARRDKARFEAMAERIMSSPNETKEWREPGRDKGKQKADYYSQQPTQDLEQHRTNKVNTSKPINLAPSPLALRSTPQQAQSRSNDAFKKPDTVESATALLAQMVAADWKDEDAARSSLTPAEARKVSGTQRKAPGEDVNRGSGPSPAIAEARKFSGSRKVSETRKMFEQNNKPYITSYPVPICVPTGTATPNATPTAAATAPGASKQSQSRSGSGSGSGSGPVPLGQTERLPSITSSPVAAPTVTPPLTATTITTAANKQNRSASGSRQGSGSIPPGQNERLPYGTSSPVPPLTATATPTPTATGASKQDQSRSASGSGTKKLYIASSPLPHPTTIHPPVASPPPISTSTYTPTPTTTATTSPPPIATPTATTSQQNRTVSASGSRNETWTVREKIVTVDKLYTTLGAPRPIEVTYAYPSDSPVPSVRGSGTGPPAAGGAYEDLGGEDDEDAKRWEGWGERWGEFYDGDK</sequence>
<keyword evidence="3" id="KW-1185">Reference proteome</keyword>
<feature type="compositionally biased region" description="Gly residues" evidence="1">
    <location>
        <begin position="141"/>
        <end position="150"/>
    </location>
</feature>
<dbReference type="EMBL" id="JAUTDP010000008">
    <property type="protein sequence ID" value="KAK3396848.1"/>
    <property type="molecule type" value="Genomic_DNA"/>
</dbReference>
<proteinExistence type="predicted"/>
<organism evidence="2 3">
    <name type="scientific">Sordaria brevicollis</name>
    <dbReference type="NCBI Taxonomy" id="83679"/>
    <lineage>
        <taxon>Eukaryota</taxon>
        <taxon>Fungi</taxon>
        <taxon>Dikarya</taxon>
        <taxon>Ascomycota</taxon>
        <taxon>Pezizomycotina</taxon>
        <taxon>Sordariomycetes</taxon>
        <taxon>Sordariomycetidae</taxon>
        <taxon>Sordariales</taxon>
        <taxon>Sordariaceae</taxon>
        <taxon>Sordaria</taxon>
    </lineage>
</organism>
<feature type="compositionally biased region" description="Low complexity" evidence="1">
    <location>
        <begin position="529"/>
        <end position="543"/>
    </location>
</feature>
<evidence type="ECO:0000313" key="3">
    <source>
        <dbReference type="Proteomes" id="UP001281003"/>
    </source>
</evidence>
<feature type="compositionally biased region" description="Basic and acidic residues" evidence="1">
    <location>
        <begin position="78"/>
        <end position="128"/>
    </location>
</feature>
<feature type="compositionally biased region" description="Basic and acidic residues" evidence="1">
    <location>
        <begin position="152"/>
        <end position="165"/>
    </location>
</feature>
<feature type="compositionally biased region" description="Basic and acidic residues" evidence="1">
    <location>
        <begin position="204"/>
        <end position="220"/>
    </location>
</feature>
<feature type="compositionally biased region" description="Low complexity" evidence="1">
    <location>
        <begin position="367"/>
        <end position="395"/>
    </location>
</feature>
<feature type="region of interest" description="Disordered" evidence="1">
    <location>
        <begin position="194"/>
        <end position="273"/>
    </location>
</feature>
<feature type="region of interest" description="Disordered" evidence="1">
    <location>
        <begin position="599"/>
        <end position="633"/>
    </location>
</feature>
<evidence type="ECO:0000256" key="1">
    <source>
        <dbReference type="SAM" id="MobiDB-lite"/>
    </source>
</evidence>
<name>A0AAE0UAC9_SORBR</name>
<feature type="compositionally biased region" description="Polar residues" evidence="1">
    <location>
        <begin position="557"/>
        <end position="569"/>
    </location>
</feature>
<feature type="compositionally biased region" description="Polar residues" evidence="1">
    <location>
        <begin position="490"/>
        <end position="501"/>
    </location>
</feature>
<feature type="compositionally biased region" description="Polar residues" evidence="1">
    <location>
        <begin position="256"/>
        <end position="266"/>
    </location>
</feature>
<protein>
    <submittedName>
        <fullName evidence="2">Uncharacterized protein</fullName>
    </submittedName>
</protein>
<reference evidence="2" key="2">
    <citation type="submission" date="2023-07" db="EMBL/GenBank/DDBJ databases">
        <authorList>
            <consortium name="Lawrence Berkeley National Laboratory"/>
            <person name="Haridas S."/>
            <person name="Hensen N."/>
            <person name="Bonometti L."/>
            <person name="Westerberg I."/>
            <person name="Brannstrom I.O."/>
            <person name="Guillou S."/>
            <person name="Cros-Aarteil S."/>
            <person name="Calhoun S."/>
            <person name="Kuo A."/>
            <person name="Mondo S."/>
            <person name="Pangilinan J."/>
            <person name="Riley R."/>
            <person name="LaButti K."/>
            <person name="Andreopoulos B."/>
            <person name="Lipzen A."/>
            <person name="Chen C."/>
            <person name="Yanf M."/>
            <person name="Daum C."/>
            <person name="Ng V."/>
            <person name="Clum A."/>
            <person name="Steindorff A."/>
            <person name="Ohm R."/>
            <person name="Martin F."/>
            <person name="Silar P."/>
            <person name="Natvig D."/>
            <person name="Lalanne C."/>
            <person name="Gautier V."/>
            <person name="Ament-velasquez S.L."/>
            <person name="Kruys A."/>
            <person name="Hutchinson M.I."/>
            <person name="Powell A.J."/>
            <person name="Barry K."/>
            <person name="Miller A.N."/>
            <person name="Grigoriev I.V."/>
            <person name="Debuchy R."/>
            <person name="Gladieux P."/>
            <person name="Thoren M.H."/>
            <person name="Johannesson H."/>
        </authorList>
    </citation>
    <scope>NUCLEOTIDE SEQUENCE</scope>
    <source>
        <strain evidence="2">FGSC 1904</strain>
    </source>
</reference>
<feature type="compositionally biased region" description="Low complexity" evidence="1">
    <location>
        <begin position="417"/>
        <end position="455"/>
    </location>
</feature>
<accession>A0AAE0UAC9</accession>
<gene>
    <name evidence="2" type="ORF">B0T20DRAFT_480456</name>
</gene>
<feature type="region of interest" description="Disordered" evidence="1">
    <location>
        <begin position="78"/>
        <end position="173"/>
    </location>
</feature>
<feature type="region of interest" description="Disordered" evidence="1">
    <location>
        <begin position="293"/>
        <end position="569"/>
    </location>
</feature>
<dbReference type="AlphaFoldDB" id="A0AAE0UAC9"/>